<proteinExistence type="predicted"/>
<dbReference type="OrthoDB" id="9800846at2"/>
<dbReference type="RefSeq" id="WP_021132218.1">
    <property type="nucleotide sequence ID" value="NZ_AQPH01000031.1"/>
</dbReference>
<dbReference type="Gene3D" id="3.30.360.10">
    <property type="entry name" value="Dihydrodipicolinate Reductase, domain 2"/>
    <property type="match status" value="1"/>
</dbReference>
<dbReference type="Proteomes" id="UP000015350">
    <property type="component" value="Unassembled WGS sequence"/>
</dbReference>
<dbReference type="GO" id="GO:0016740">
    <property type="term" value="F:transferase activity"/>
    <property type="evidence" value="ECO:0007669"/>
    <property type="project" value="UniProtKB-KW"/>
</dbReference>
<evidence type="ECO:0000259" key="2">
    <source>
        <dbReference type="Pfam" id="PF22725"/>
    </source>
</evidence>
<dbReference type="GO" id="GO:0000166">
    <property type="term" value="F:nucleotide binding"/>
    <property type="evidence" value="ECO:0007669"/>
    <property type="project" value="InterPro"/>
</dbReference>
<dbReference type="InterPro" id="IPR036291">
    <property type="entry name" value="NAD(P)-bd_dom_sf"/>
</dbReference>
<dbReference type="SUPFAM" id="SSF55347">
    <property type="entry name" value="Glyceraldehyde-3-phosphate dehydrogenase-like, C-terminal domain"/>
    <property type="match status" value="1"/>
</dbReference>
<gene>
    <name evidence="3" type="ORF">K678_09433</name>
</gene>
<dbReference type="AlphaFoldDB" id="S9TT81"/>
<dbReference type="InterPro" id="IPR051450">
    <property type="entry name" value="Gfo/Idh/MocA_Oxidoreductases"/>
</dbReference>
<dbReference type="Gene3D" id="2.160.10.10">
    <property type="entry name" value="Hexapeptide repeat proteins"/>
    <property type="match status" value="1"/>
</dbReference>
<dbReference type="eggNOG" id="COG0110">
    <property type="taxonomic scope" value="Bacteria"/>
</dbReference>
<dbReference type="InterPro" id="IPR000683">
    <property type="entry name" value="Gfo/Idh/MocA-like_OxRdtase_N"/>
</dbReference>
<feature type="domain" description="Gfo/Idh/MocA-like oxidoreductase N-terminal" evidence="1">
    <location>
        <begin position="5"/>
        <end position="119"/>
    </location>
</feature>
<sequence length="526" mass="56561">MSTGHVAVVGCGYWGKNLVRNLASLNVLGAVCDTNAGMAERQATEFGARAMDWSSVLSSPDLTAVVIAAPAAMHARLAMEALVAGKHVFVEKPLAIDVAEAEALCREARRRGLVLMVGHLLQYHPAFLRLKALVLDGTLGRINYIYSNRLNLGKFRNEENILWSFAPHDISMILSLAGQEPVSVSAVGANFLNDRIADVTTTHMAFADGMRAHVFVSWLHPFKEQKLIVVGDRGMAVFDDSQPWDSKLVLFRHSVRWKNGLPEPDKAESEAVAVEQSEPLRLECEHFLDCVATGATPRTDGEEGLRVLKVLQQAQDSLAQGNGAPAPLHASSASETTAHFPGATIHESAYIDDQVQIGTGTKIWHFSHILSRTTIGQNVNIGQNVVAGPDVVVGNNCKIQNNVSLYKGVTLEQGVFCGPSCVFTNVLTPRAEIDRKADFRPTLVQRGATIGANATIVCGHTIGAYALVAAGAVVTSDVPAFALVAGVPARRIGWVSRSGERLGDDLVCPRDGSRYRLAAPDVLEEI</sequence>
<accession>S9TT81</accession>
<evidence type="ECO:0000259" key="1">
    <source>
        <dbReference type="Pfam" id="PF01408"/>
    </source>
</evidence>
<dbReference type="SUPFAM" id="SSF51161">
    <property type="entry name" value="Trimeric LpxA-like enzymes"/>
    <property type="match status" value="1"/>
</dbReference>
<dbReference type="SUPFAM" id="SSF51735">
    <property type="entry name" value="NAD(P)-binding Rossmann-fold domains"/>
    <property type="match status" value="1"/>
</dbReference>
<evidence type="ECO:0000313" key="3">
    <source>
        <dbReference type="EMBL" id="EPY01735.1"/>
    </source>
</evidence>
<dbReference type="Pfam" id="PF01408">
    <property type="entry name" value="GFO_IDH_MocA"/>
    <property type="match status" value="1"/>
</dbReference>
<dbReference type="STRING" id="1316936.K678_09433"/>
<name>S9TT81_MAGFU</name>
<dbReference type="Pfam" id="PF22725">
    <property type="entry name" value="GFO_IDH_MocA_C3"/>
    <property type="match status" value="1"/>
</dbReference>
<comment type="caution">
    <text evidence="3">The sequence shown here is derived from an EMBL/GenBank/DDBJ whole genome shotgun (WGS) entry which is preliminary data.</text>
</comment>
<dbReference type="PANTHER" id="PTHR43377:SF6">
    <property type="entry name" value="GFO_IDH_MOCA-LIKE OXIDOREDUCTASE N-TERMINAL DOMAIN-CONTAINING PROTEIN"/>
    <property type="match status" value="1"/>
</dbReference>
<feature type="domain" description="GFO/IDH/MocA-like oxidoreductase" evidence="2">
    <location>
        <begin position="127"/>
        <end position="236"/>
    </location>
</feature>
<dbReference type="InterPro" id="IPR001451">
    <property type="entry name" value="Hexapep"/>
</dbReference>
<keyword evidence="3" id="KW-0808">Transferase</keyword>
<reference evidence="3 4" key="1">
    <citation type="submission" date="2013-04" db="EMBL/GenBank/DDBJ databases">
        <authorList>
            <person name="Kuznetsov B."/>
            <person name="Ivanovsky R."/>
        </authorList>
    </citation>
    <scope>NUCLEOTIDE SEQUENCE [LARGE SCALE GENOMIC DNA]</scope>
    <source>
        <strain evidence="3 4">MGU-K5</strain>
    </source>
</reference>
<dbReference type="Pfam" id="PF14602">
    <property type="entry name" value="Hexapep_2"/>
    <property type="match status" value="1"/>
</dbReference>
<dbReference type="CDD" id="cd03358">
    <property type="entry name" value="LbH_WxcM_N_like"/>
    <property type="match status" value="1"/>
</dbReference>
<protein>
    <submittedName>
        <fullName evidence="3">2,3,4,5-tetrahydropyridine-2,6-dicarboxylate N-acetyltransferase</fullName>
    </submittedName>
</protein>
<dbReference type="Pfam" id="PF00132">
    <property type="entry name" value="Hexapep"/>
    <property type="match status" value="1"/>
</dbReference>
<dbReference type="InterPro" id="IPR011004">
    <property type="entry name" value="Trimer_LpxA-like_sf"/>
</dbReference>
<dbReference type="Gene3D" id="3.40.50.720">
    <property type="entry name" value="NAD(P)-binding Rossmann-like Domain"/>
    <property type="match status" value="1"/>
</dbReference>
<organism evidence="3 4">
    <name type="scientific">Magnetospirillum fulvum MGU-K5</name>
    <dbReference type="NCBI Taxonomy" id="1316936"/>
    <lineage>
        <taxon>Bacteria</taxon>
        <taxon>Pseudomonadati</taxon>
        <taxon>Pseudomonadota</taxon>
        <taxon>Alphaproteobacteria</taxon>
        <taxon>Rhodospirillales</taxon>
        <taxon>Rhodospirillaceae</taxon>
        <taxon>Magnetospirillum</taxon>
    </lineage>
</organism>
<evidence type="ECO:0000313" key="4">
    <source>
        <dbReference type="Proteomes" id="UP000015350"/>
    </source>
</evidence>
<dbReference type="eggNOG" id="COG0673">
    <property type="taxonomic scope" value="Bacteria"/>
</dbReference>
<dbReference type="EMBL" id="AQPH01000031">
    <property type="protein sequence ID" value="EPY01735.1"/>
    <property type="molecule type" value="Genomic_DNA"/>
</dbReference>
<dbReference type="PANTHER" id="PTHR43377">
    <property type="entry name" value="BILIVERDIN REDUCTASE A"/>
    <property type="match status" value="1"/>
</dbReference>
<dbReference type="InterPro" id="IPR055170">
    <property type="entry name" value="GFO_IDH_MocA-like_dom"/>
</dbReference>
<dbReference type="PATRIC" id="fig|1316936.3.peg.1883"/>